<dbReference type="InterPro" id="IPR020081">
    <property type="entry name" value="SsrA-bd_prot_CS"/>
</dbReference>
<sequence length="155" mass="17711">MPDPEKTRALATNRRARYDYFIKETFEAGMVLLGSEIKSARAGRINIAEGYVYIKSGEAWLENANIAAYAPAGERGQHEPTRSRKLLLSKKQLNYLSDQVHRDGQTIVPLKVYIKNRVAKLLIGLAKGKRQVDRRNTIKERDAKREIDRAMKSRI</sequence>
<keyword evidence="2" id="KW-0694">RNA-binding</keyword>
<dbReference type="Pfam" id="PF01668">
    <property type="entry name" value="SmpB"/>
    <property type="match status" value="1"/>
</dbReference>
<dbReference type="GO" id="GO:0005829">
    <property type="term" value="C:cytosol"/>
    <property type="evidence" value="ECO:0007669"/>
    <property type="project" value="TreeGrafter"/>
</dbReference>
<protein>
    <recommendedName>
        <fullName evidence="4">SsrA-binding protein</fullName>
    </recommendedName>
</protein>
<dbReference type="GO" id="GO:0070930">
    <property type="term" value="P:trans-translation-dependent protein tagging"/>
    <property type="evidence" value="ECO:0007669"/>
    <property type="project" value="TreeGrafter"/>
</dbReference>
<dbReference type="InterPro" id="IPR000037">
    <property type="entry name" value="SsrA-bd_prot"/>
</dbReference>
<dbReference type="AlphaFoldDB" id="A0A381NNE9"/>
<dbReference type="InterPro" id="IPR023620">
    <property type="entry name" value="SmpB"/>
</dbReference>
<dbReference type="EMBL" id="UINC01000481">
    <property type="protein sequence ID" value="SUZ56125.1"/>
    <property type="molecule type" value="Genomic_DNA"/>
</dbReference>
<dbReference type="HAMAP" id="MF_00023">
    <property type="entry name" value="SmpB"/>
    <property type="match status" value="1"/>
</dbReference>
<dbReference type="PANTHER" id="PTHR30308:SF2">
    <property type="entry name" value="SSRA-BINDING PROTEIN"/>
    <property type="match status" value="1"/>
</dbReference>
<dbReference type="NCBIfam" id="NF003843">
    <property type="entry name" value="PRK05422.1"/>
    <property type="match status" value="1"/>
</dbReference>
<evidence type="ECO:0008006" key="4">
    <source>
        <dbReference type="Google" id="ProtNLM"/>
    </source>
</evidence>
<dbReference type="GO" id="GO:0003723">
    <property type="term" value="F:RNA binding"/>
    <property type="evidence" value="ECO:0007669"/>
    <property type="project" value="UniProtKB-KW"/>
</dbReference>
<evidence type="ECO:0000256" key="2">
    <source>
        <dbReference type="ARBA" id="ARBA00022884"/>
    </source>
</evidence>
<dbReference type="CDD" id="cd09294">
    <property type="entry name" value="SmpB"/>
    <property type="match status" value="1"/>
</dbReference>
<gene>
    <name evidence="3" type="ORF">METZ01_LOCUS8979</name>
</gene>
<evidence type="ECO:0000256" key="1">
    <source>
        <dbReference type="ARBA" id="ARBA00022490"/>
    </source>
</evidence>
<dbReference type="Gene3D" id="2.40.280.10">
    <property type="match status" value="1"/>
</dbReference>
<name>A0A381NNE9_9ZZZZ</name>
<keyword evidence="1" id="KW-0963">Cytoplasm</keyword>
<organism evidence="3">
    <name type="scientific">marine metagenome</name>
    <dbReference type="NCBI Taxonomy" id="408172"/>
    <lineage>
        <taxon>unclassified sequences</taxon>
        <taxon>metagenomes</taxon>
        <taxon>ecological metagenomes</taxon>
    </lineage>
</organism>
<accession>A0A381NNE9</accession>
<evidence type="ECO:0000313" key="3">
    <source>
        <dbReference type="EMBL" id="SUZ56125.1"/>
    </source>
</evidence>
<dbReference type="NCBIfam" id="TIGR00086">
    <property type="entry name" value="smpB"/>
    <property type="match status" value="1"/>
</dbReference>
<reference evidence="3" key="1">
    <citation type="submission" date="2018-05" db="EMBL/GenBank/DDBJ databases">
        <authorList>
            <person name="Lanie J.A."/>
            <person name="Ng W.-L."/>
            <person name="Kazmierczak K.M."/>
            <person name="Andrzejewski T.M."/>
            <person name="Davidsen T.M."/>
            <person name="Wayne K.J."/>
            <person name="Tettelin H."/>
            <person name="Glass J.I."/>
            <person name="Rusch D."/>
            <person name="Podicherti R."/>
            <person name="Tsui H.-C.T."/>
            <person name="Winkler M.E."/>
        </authorList>
    </citation>
    <scope>NUCLEOTIDE SEQUENCE</scope>
</reference>
<dbReference type="PROSITE" id="PS01317">
    <property type="entry name" value="SSRP"/>
    <property type="match status" value="1"/>
</dbReference>
<proteinExistence type="inferred from homology"/>
<dbReference type="PANTHER" id="PTHR30308">
    <property type="entry name" value="TMRNA-BINDING COMPONENT OF TRANS-TRANSLATION TAGGING COMPLEX"/>
    <property type="match status" value="1"/>
</dbReference>
<dbReference type="SUPFAM" id="SSF74982">
    <property type="entry name" value="Small protein B (SmpB)"/>
    <property type="match status" value="1"/>
</dbReference>